<dbReference type="Gene3D" id="2.40.50.1070">
    <property type="match status" value="1"/>
</dbReference>
<evidence type="ECO:0000256" key="4">
    <source>
        <dbReference type="ARBA" id="ARBA00022679"/>
    </source>
</evidence>
<proteinExistence type="inferred from homology"/>
<comment type="similarity">
    <text evidence="11">Belongs to the class I-like SAM-binding methyltransferase superfamily. RNA M5U methyltransferase family. RlmD subfamily.</text>
</comment>
<keyword evidence="2 11" id="KW-0698">rRNA processing</keyword>
<organism evidence="15 16">
    <name type="scientific">Amphritea atlantica</name>
    <dbReference type="NCBI Taxonomy" id="355243"/>
    <lineage>
        <taxon>Bacteria</taxon>
        <taxon>Pseudomonadati</taxon>
        <taxon>Pseudomonadota</taxon>
        <taxon>Gammaproteobacteria</taxon>
        <taxon>Oceanospirillales</taxon>
        <taxon>Oceanospirillaceae</taxon>
        <taxon>Amphritea</taxon>
    </lineage>
</organism>
<dbReference type="GO" id="GO:0051539">
    <property type="term" value="F:4 iron, 4 sulfur cluster binding"/>
    <property type="evidence" value="ECO:0007669"/>
    <property type="project" value="UniProtKB-KW"/>
</dbReference>
<keyword evidence="16" id="KW-1185">Reference proteome</keyword>
<dbReference type="SUPFAM" id="SSF50249">
    <property type="entry name" value="Nucleic acid-binding proteins"/>
    <property type="match status" value="1"/>
</dbReference>
<dbReference type="STRING" id="355243.SAMN03080615_02342"/>
<evidence type="ECO:0000259" key="14">
    <source>
        <dbReference type="PROSITE" id="PS50926"/>
    </source>
</evidence>
<feature type="binding site" evidence="11">
    <location>
        <position position="90"/>
    </location>
    <ligand>
        <name>[4Fe-4S] cluster</name>
        <dbReference type="ChEBI" id="CHEBI:49883"/>
    </ligand>
</feature>
<evidence type="ECO:0000256" key="12">
    <source>
        <dbReference type="PROSITE-ProRule" id="PRU01024"/>
    </source>
</evidence>
<protein>
    <recommendedName>
        <fullName evidence="11">23S rRNA (uracil(1939)-C(5))-methyltransferase RlmD</fullName>
        <ecNumber evidence="11">2.1.1.190</ecNumber>
    </recommendedName>
    <alternativeName>
        <fullName evidence="11">23S rRNA(m5U1939)-methyltransferase</fullName>
    </alternativeName>
</protein>
<feature type="binding site" evidence="11">
    <location>
        <position position="96"/>
    </location>
    <ligand>
        <name>[4Fe-4S] cluster</name>
        <dbReference type="ChEBI" id="CHEBI:49883"/>
    </ligand>
</feature>
<evidence type="ECO:0000313" key="15">
    <source>
        <dbReference type="EMBL" id="SEQ68011.1"/>
    </source>
</evidence>
<keyword evidence="1 11" id="KW-0004">4Fe-4S</keyword>
<evidence type="ECO:0000256" key="5">
    <source>
        <dbReference type="ARBA" id="ARBA00022691"/>
    </source>
</evidence>
<dbReference type="HAMAP" id="MF_01010">
    <property type="entry name" value="23SrRNA_methyltr_RlmD"/>
    <property type="match status" value="1"/>
</dbReference>
<dbReference type="NCBIfam" id="NF009639">
    <property type="entry name" value="PRK13168.1"/>
    <property type="match status" value="1"/>
</dbReference>
<dbReference type="InterPro" id="IPR030391">
    <property type="entry name" value="MeTrfase_TrmA_CS"/>
</dbReference>
<dbReference type="PROSITE" id="PS50926">
    <property type="entry name" value="TRAM"/>
    <property type="match status" value="1"/>
</dbReference>
<dbReference type="PANTHER" id="PTHR11061">
    <property type="entry name" value="RNA M5U METHYLTRANSFERASE"/>
    <property type="match status" value="1"/>
</dbReference>
<dbReference type="NCBIfam" id="TIGR00479">
    <property type="entry name" value="rumA"/>
    <property type="match status" value="1"/>
</dbReference>
<evidence type="ECO:0000256" key="2">
    <source>
        <dbReference type="ARBA" id="ARBA00022552"/>
    </source>
</evidence>
<dbReference type="GO" id="GO:0005506">
    <property type="term" value="F:iron ion binding"/>
    <property type="evidence" value="ECO:0007669"/>
    <property type="project" value="UniProtKB-UniRule"/>
</dbReference>
<evidence type="ECO:0000256" key="8">
    <source>
        <dbReference type="ARBA" id="ARBA00023014"/>
    </source>
</evidence>
<feature type="binding site" evidence="11 12">
    <location>
        <position position="280"/>
    </location>
    <ligand>
        <name>S-adenosyl-L-methionine</name>
        <dbReference type="ChEBI" id="CHEBI:59789"/>
    </ligand>
</feature>
<evidence type="ECO:0000256" key="13">
    <source>
        <dbReference type="SAM" id="MobiDB-lite"/>
    </source>
</evidence>
<dbReference type="InterPro" id="IPR010280">
    <property type="entry name" value="U5_MeTrfase_fam"/>
</dbReference>
<dbReference type="PROSITE" id="PS51687">
    <property type="entry name" value="SAM_MT_RNA_M5U"/>
    <property type="match status" value="1"/>
</dbReference>
<evidence type="ECO:0000256" key="3">
    <source>
        <dbReference type="ARBA" id="ARBA00022603"/>
    </source>
</evidence>
<keyword evidence="4 11" id="KW-0808">Transferase</keyword>
<feature type="binding site" evidence="11 12">
    <location>
        <position position="330"/>
    </location>
    <ligand>
        <name>S-adenosyl-L-methionine</name>
        <dbReference type="ChEBI" id="CHEBI:59789"/>
    </ligand>
</feature>
<evidence type="ECO:0000256" key="7">
    <source>
        <dbReference type="ARBA" id="ARBA00023004"/>
    </source>
</evidence>
<keyword evidence="6 11" id="KW-0479">Metal-binding</keyword>
<feature type="binding site" evidence="11">
    <location>
        <position position="314"/>
    </location>
    <ligand>
        <name>S-adenosyl-L-methionine</name>
        <dbReference type="ChEBI" id="CHEBI:59789"/>
    </ligand>
</feature>
<feature type="active site" description="Nucleophile" evidence="11 12">
    <location>
        <position position="404"/>
    </location>
</feature>
<dbReference type="PANTHER" id="PTHR11061:SF49">
    <property type="entry name" value="23S RRNA (URACIL(1939)-C(5))-METHYLTRANSFERASE RLMD"/>
    <property type="match status" value="1"/>
</dbReference>
<evidence type="ECO:0000256" key="1">
    <source>
        <dbReference type="ARBA" id="ARBA00022485"/>
    </source>
</evidence>
<evidence type="ECO:0000313" key="16">
    <source>
        <dbReference type="Proteomes" id="UP000198749"/>
    </source>
</evidence>
<name>A0A1H9I077_9GAMM</name>
<evidence type="ECO:0000256" key="10">
    <source>
        <dbReference type="ARBA" id="ARBA00059995"/>
    </source>
</evidence>
<feature type="binding site" evidence="11 12">
    <location>
        <position position="378"/>
    </location>
    <ligand>
        <name>S-adenosyl-L-methionine</name>
        <dbReference type="ChEBI" id="CHEBI:59789"/>
    </ligand>
</feature>
<comment type="function">
    <text evidence="10 11">Catalyzes the formation of 5-methyl-uridine at position 1939 (m5U1939) in 23S rRNA.</text>
</comment>
<dbReference type="InterPro" id="IPR001566">
    <property type="entry name" value="23S_rRNA_MeTrfase_RlmD"/>
</dbReference>
<gene>
    <name evidence="11" type="primary">rlmD</name>
    <name evidence="15" type="ORF">SAMN03080615_02342</name>
</gene>
<dbReference type="InterPro" id="IPR002792">
    <property type="entry name" value="TRAM_dom"/>
</dbReference>
<keyword evidence="3 11" id="KW-0489">Methyltransferase</keyword>
<feature type="binding site" evidence="11 12">
    <location>
        <position position="309"/>
    </location>
    <ligand>
        <name>S-adenosyl-L-methionine</name>
        <dbReference type="ChEBI" id="CHEBI:59789"/>
    </ligand>
</feature>
<evidence type="ECO:0000256" key="9">
    <source>
        <dbReference type="ARBA" id="ARBA00052756"/>
    </source>
</evidence>
<dbReference type="CDD" id="cd02440">
    <property type="entry name" value="AdoMet_MTases"/>
    <property type="match status" value="1"/>
</dbReference>
<dbReference type="RefSeq" id="WP_091358229.1">
    <property type="nucleotide sequence ID" value="NZ_AP025284.1"/>
</dbReference>
<dbReference type="OrthoDB" id="9804590at2"/>
<feature type="binding site" evidence="11">
    <location>
        <position position="177"/>
    </location>
    <ligand>
        <name>[4Fe-4S] cluster</name>
        <dbReference type="ChEBI" id="CHEBI:49883"/>
    </ligand>
</feature>
<keyword evidence="7 11" id="KW-0408">Iron</keyword>
<dbReference type="FunFam" id="3.40.50.150:FF:000009">
    <property type="entry name" value="23S rRNA (Uracil(1939)-C(5))-methyltransferase RlmD"/>
    <property type="match status" value="1"/>
</dbReference>
<dbReference type="Pfam" id="PF05958">
    <property type="entry name" value="tRNA_U5-meth_tr"/>
    <property type="match status" value="1"/>
</dbReference>
<sequence length="464" mass="51724">MKLNSSRTIKQPPARKPSQPLPSEPVELTINALSHDGQGIGRYQGKTAFIANALPGEQVLARLTEEKAKFYTGHTDSIITASSHRTEPACPHYDQCGGCDLQHLENSEQLALKQTQVLEQLERIGSTKPEHIDPPLTANHWHYRRSARIGINQLFDGEPIVGFRRKSSHLLTQIDSCMVLDKRVSDLFSRVREALRDTGDIKHITQIDVDLGDQGGYLSLRLKKPLNDQHLQIFTALAEHYELSLQLQVIGSDPQVDDTCLTGYALDQLELTFRPGDFIQVNAEINQQMVNKACQLLQLKPDDKVLDLFCGLGNFSLPVAAAGASVTGVEGSLTMVEQAQRNALHNQLQNCQFFCANLADDLKGLQWFRQSYNKVILDPPRTGAASLIPQVCSLRPELILYISCNPGALARDSELLGQEGYQMKHCLVMDMFPQTHHIESMALFVRGKKKTRKKKLFAGKGISR</sequence>
<feature type="binding site" evidence="11">
    <location>
        <position position="357"/>
    </location>
    <ligand>
        <name>S-adenosyl-L-methionine</name>
        <dbReference type="ChEBI" id="CHEBI:59789"/>
    </ligand>
</feature>
<comment type="catalytic activity">
    <reaction evidence="9 11">
        <text>uridine(1939) in 23S rRNA + S-adenosyl-L-methionine = 5-methyluridine(1939) in 23S rRNA + S-adenosyl-L-homocysteine + H(+)</text>
        <dbReference type="Rhea" id="RHEA:42908"/>
        <dbReference type="Rhea" id="RHEA-COMP:10278"/>
        <dbReference type="Rhea" id="RHEA-COMP:10279"/>
        <dbReference type="ChEBI" id="CHEBI:15378"/>
        <dbReference type="ChEBI" id="CHEBI:57856"/>
        <dbReference type="ChEBI" id="CHEBI:59789"/>
        <dbReference type="ChEBI" id="CHEBI:65315"/>
        <dbReference type="ChEBI" id="CHEBI:74447"/>
        <dbReference type="EC" id="2.1.1.190"/>
    </reaction>
</comment>
<dbReference type="Gene3D" id="3.40.50.150">
    <property type="entry name" value="Vaccinia Virus protein VP39"/>
    <property type="match status" value="1"/>
</dbReference>
<feature type="region of interest" description="Disordered" evidence="13">
    <location>
        <begin position="1"/>
        <end position="24"/>
    </location>
</feature>
<dbReference type="SUPFAM" id="SSF53335">
    <property type="entry name" value="S-adenosyl-L-methionine-dependent methyltransferases"/>
    <property type="match status" value="1"/>
</dbReference>
<dbReference type="EMBL" id="FOGB01000006">
    <property type="protein sequence ID" value="SEQ68011.1"/>
    <property type="molecule type" value="Genomic_DNA"/>
</dbReference>
<dbReference type="AlphaFoldDB" id="A0A1H9I077"/>
<dbReference type="GO" id="GO:0003723">
    <property type="term" value="F:RNA binding"/>
    <property type="evidence" value="ECO:0007669"/>
    <property type="project" value="InterPro"/>
</dbReference>
<dbReference type="GO" id="GO:0070475">
    <property type="term" value="P:rRNA base methylation"/>
    <property type="evidence" value="ECO:0007669"/>
    <property type="project" value="TreeGrafter"/>
</dbReference>
<dbReference type="Pfam" id="PF01938">
    <property type="entry name" value="TRAM"/>
    <property type="match status" value="1"/>
</dbReference>
<dbReference type="InterPro" id="IPR029063">
    <property type="entry name" value="SAM-dependent_MTases_sf"/>
</dbReference>
<evidence type="ECO:0000256" key="11">
    <source>
        <dbReference type="HAMAP-Rule" id="MF_01010"/>
    </source>
</evidence>
<keyword evidence="8 11" id="KW-0411">Iron-sulfur</keyword>
<dbReference type="EC" id="2.1.1.190" evidence="11"/>
<dbReference type="InterPro" id="IPR012340">
    <property type="entry name" value="NA-bd_OB-fold"/>
</dbReference>
<dbReference type="Proteomes" id="UP000198749">
    <property type="component" value="Unassembled WGS sequence"/>
</dbReference>
<evidence type="ECO:0000256" key="6">
    <source>
        <dbReference type="ARBA" id="ARBA00022723"/>
    </source>
</evidence>
<dbReference type="GO" id="GO:0070041">
    <property type="term" value="F:rRNA (uridine-C5-)-methyltransferase activity"/>
    <property type="evidence" value="ECO:0007669"/>
    <property type="project" value="UniProtKB-UniRule"/>
</dbReference>
<feature type="domain" description="TRAM" evidence="14">
    <location>
        <begin position="19"/>
        <end position="77"/>
    </location>
</feature>
<feature type="binding site" evidence="11">
    <location>
        <position position="99"/>
    </location>
    <ligand>
        <name>[4Fe-4S] cluster</name>
        <dbReference type="ChEBI" id="CHEBI:49883"/>
    </ligand>
</feature>
<dbReference type="PROSITE" id="PS01231">
    <property type="entry name" value="TRMA_2"/>
    <property type="match status" value="1"/>
</dbReference>
<dbReference type="Gene3D" id="2.40.50.140">
    <property type="entry name" value="Nucleic acid-binding proteins"/>
    <property type="match status" value="1"/>
</dbReference>
<accession>A0A1H9I077</accession>
<reference evidence="16" key="1">
    <citation type="submission" date="2016-10" db="EMBL/GenBank/DDBJ databases">
        <authorList>
            <person name="Varghese N."/>
            <person name="Submissions S."/>
        </authorList>
    </citation>
    <scope>NUCLEOTIDE SEQUENCE [LARGE SCALE GENOMIC DNA]</scope>
    <source>
        <strain evidence="16">DSM 18887</strain>
    </source>
</reference>
<dbReference type="FunFam" id="2.40.50.140:FF:000097">
    <property type="entry name" value="23S rRNA (uracil(1939)-C(5))-methyltransferase RlmD"/>
    <property type="match status" value="1"/>
</dbReference>
<keyword evidence="5 11" id="KW-0949">S-adenosyl-L-methionine</keyword>